<dbReference type="Proteomes" id="UP000187085">
    <property type="component" value="Unassembled WGS sequence"/>
</dbReference>
<feature type="region of interest" description="Disordered" evidence="1">
    <location>
        <begin position="1"/>
        <end position="44"/>
    </location>
</feature>
<dbReference type="OrthoDB" id="4966605at2"/>
<dbReference type="EMBL" id="MRDE01000068">
    <property type="protein sequence ID" value="OMH23820.1"/>
    <property type="molecule type" value="Genomic_DNA"/>
</dbReference>
<evidence type="ECO:0000313" key="2">
    <source>
        <dbReference type="EMBL" id="OMH23820.1"/>
    </source>
</evidence>
<dbReference type="RefSeq" id="WP_076704527.1">
    <property type="nucleotide sequence ID" value="NZ_MRDE01000068.1"/>
</dbReference>
<proteinExistence type="predicted"/>
<evidence type="ECO:0000256" key="1">
    <source>
        <dbReference type="SAM" id="MobiDB-lite"/>
    </source>
</evidence>
<organism evidence="2 3">
    <name type="scientific">Tersicoccus phoenicis</name>
    <dbReference type="NCBI Taxonomy" id="554083"/>
    <lineage>
        <taxon>Bacteria</taxon>
        <taxon>Bacillati</taxon>
        <taxon>Actinomycetota</taxon>
        <taxon>Actinomycetes</taxon>
        <taxon>Micrococcales</taxon>
        <taxon>Micrococcaceae</taxon>
        <taxon>Tersicoccus</taxon>
    </lineage>
</organism>
<dbReference type="STRING" id="554083.BKD30_10615"/>
<dbReference type="AlphaFoldDB" id="A0A1R1L8E6"/>
<protein>
    <recommendedName>
        <fullName evidence="4">Metallopeptidase family protein</fullName>
    </recommendedName>
</protein>
<gene>
    <name evidence="2" type="ORF">BKD30_10615</name>
</gene>
<dbReference type="InterPro" id="IPR038555">
    <property type="entry name" value="Zincin_1_sf"/>
</dbReference>
<dbReference type="SUPFAM" id="SSF55486">
    <property type="entry name" value="Metalloproteases ('zincins'), catalytic domain"/>
    <property type="match status" value="1"/>
</dbReference>
<feature type="compositionally biased region" description="Basic residues" evidence="1">
    <location>
        <begin position="25"/>
        <end position="36"/>
    </location>
</feature>
<name>A0A1R1L8E6_9MICC</name>
<feature type="compositionally biased region" description="Low complexity" evidence="1">
    <location>
        <begin position="15"/>
        <end position="24"/>
    </location>
</feature>
<sequence>MHDSVGPSFVPPVPAEGAPGGFRPSPRRRRNRHGRGMRGAPLPLGVPARRTRADVFDDAVLDSARRLQRLHRPALDAVTFAVQQIPDDLEQLRARDTGELLADGGIPMGRLEDRDGRVVVVVFRRVVEQFAGRDIPLPDAVHDAIVELVASWLHWDPEAVDPHYGRFE</sequence>
<evidence type="ECO:0008006" key="4">
    <source>
        <dbReference type="Google" id="ProtNLM"/>
    </source>
</evidence>
<comment type="caution">
    <text evidence="2">The sequence shown here is derived from an EMBL/GenBank/DDBJ whole genome shotgun (WGS) entry which is preliminary data.</text>
</comment>
<reference evidence="2 3" key="1">
    <citation type="submission" date="2016-12" db="EMBL/GenBank/DDBJ databases">
        <title>Draft genome of Tersicoccus phoenicis 1P05MA.</title>
        <authorList>
            <person name="Nakajima Y."/>
            <person name="Yoshizawa S."/>
            <person name="Nakamura K."/>
            <person name="Ogura Y."/>
            <person name="Hayashi T."/>
            <person name="Kogure K."/>
        </authorList>
    </citation>
    <scope>NUCLEOTIDE SEQUENCE [LARGE SCALE GENOMIC DNA]</scope>
    <source>
        <strain evidence="2 3">1p05MA</strain>
    </source>
</reference>
<accession>A0A1R1L8E6</accession>
<dbReference type="Gene3D" id="3.30.2010.20">
    <property type="match status" value="1"/>
</dbReference>
<keyword evidence="3" id="KW-1185">Reference proteome</keyword>
<evidence type="ECO:0000313" key="3">
    <source>
        <dbReference type="Proteomes" id="UP000187085"/>
    </source>
</evidence>